<protein>
    <submittedName>
        <fullName evidence="2">Glyoxalase-like domain protein</fullName>
    </submittedName>
</protein>
<evidence type="ECO:0000313" key="3">
    <source>
        <dbReference type="Proteomes" id="UP000019151"/>
    </source>
</evidence>
<evidence type="ECO:0000259" key="1">
    <source>
        <dbReference type="PROSITE" id="PS51819"/>
    </source>
</evidence>
<dbReference type="InterPro" id="IPR037523">
    <property type="entry name" value="VOC_core"/>
</dbReference>
<dbReference type="Pfam" id="PF00903">
    <property type="entry name" value="Glyoxalase"/>
    <property type="match status" value="1"/>
</dbReference>
<dbReference type="OrthoDB" id="9792323at2"/>
<dbReference type="InterPro" id="IPR052164">
    <property type="entry name" value="Anthracycline_SecMetBiosynth"/>
</dbReference>
<dbReference type="HOGENOM" id="CLU_127592_1_0_0"/>
<accession>W0R9B8</accession>
<evidence type="ECO:0000313" key="2">
    <source>
        <dbReference type="EMBL" id="AHG87684.1"/>
    </source>
</evidence>
<keyword evidence="3" id="KW-1185">Reference proteome</keyword>
<dbReference type="CDD" id="cd07247">
    <property type="entry name" value="SgaA_N_like"/>
    <property type="match status" value="1"/>
</dbReference>
<dbReference type="AlphaFoldDB" id="W0R9B8"/>
<dbReference type="eggNOG" id="COG3324">
    <property type="taxonomic scope" value="Bacteria"/>
</dbReference>
<proteinExistence type="predicted"/>
<name>W0R9B8_9BACT</name>
<dbReference type="InterPro" id="IPR004360">
    <property type="entry name" value="Glyas_Fos-R_dOase_dom"/>
</dbReference>
<dbReference type="RefSeq" id="WP_025409241.1">
    <property type="nucleotide sequence ID" value="NZ_CP007128.1"/>
</dbReference>
<dbReference type="EMBL" id="CP007128">
    <property type="protein sequence ID" value="AHG87684.1"/>
    <property type="molecule type" value="Genomic_DNA"/>
</dbReference>
<sequence>MTDTAAAHDTPKVDAAHDRRIDYIELPATDVAATKRFYAQAFGWKFTDYGPDYTSFEDGRLTGGFHTGAPVVRGGALVILFAVDIDDAERRVKEAGGTIVTPTFSFPGGRRFHFTDPNGNELAVWTDR</sequence>
<dbReference type="Gene3D" id="3.10.180.10">
    <property type="entry name" value="2,3-Dihydroxybiphenyl 1,2-Dioxygenase, domain 1"/>
    <property type="match status" value="1"/>
</dbReference>
<dbReference type="PROSITE" id="PS51819">
    <property type="entry name" value="VOC"/>
    <property type="match status" value="1"/>
</dbReference>
<dbReference type="InterPro" id="IPR029068">
    <property type="entry name" value="Glyas_Bleomycin-R_OHBP_Dase"/>
</dbReference>
<dbReference type="PANTHER" id="PTHR33993">
    <property type="entry name" value="GLYOXALASE-RELATED"/>
    <property type="match status" value="1"/>
</dbReference>
<dbReference type="STRING" id="861299.J421_0147"/>
<dbReference type="KEGG" id="gba:J421_0147"/>
<organism evidence="2 3">
    <name type="scientific">Gemmatirosa kalamazoonensis</name>
    <dbReference type="NCBI Taxonomy" id="861299"/>
    <lineage>
        <taxon>Bacteria</taxon>
        <taxon>Pseudomonadati</taxon>
        <taxon>Gemmatimonadota</taxon>
        <taxon>Gemmatimonadia</taxon>
        <taxon>Gemmatimonadales</taxon>
        <taxon>Gemmatimonadaceae</taxon>
        <taxon>Gemmatirosa</taxon>
    </lineage>
</organism>
<dbReference type="PATRIC" id="fig|861299.3.peg.149"/>
<gene>
    <name evidence="2" type="ORF">J421_0147</name>
</gene>
<dbReference type="Proteomes" id="UP000019151">
    <property type="component" value="Chromosome"/>
</dbReference>
<feature type="domain" description="VOC" evidence="1">
    <location>
        <begin position="20"/>
        <end position="127"/>
    </location>
</feature>
<dbReference type="InParanoid" id="W0R9B8"/>
<dbReference type="SUPFAM" id="SSF54593">
    <property type="entry name" value="Glyoxalase/Bleomycin resistance protein/Dihydroxybiphenyl dioxygenase"/>
    <property type="match status" value="1"/>
</dbReference>
<dbReference type="PANTHER" id="PTHR33993:SF1">
    <property type="entry name" value="GLYOXALASE FAMILY PROTEIN"/>
    <property type="match status" value="1"/>
</dbReference>
<reference evidence="2 3" key="1">
    <citation type="journal article" date="2014" name="Genome Announc.">
        <title>Genome Sequence and Methylome of Soil Bacterium Gemmatirosa kalamazoonensis KBS708T, a Member of the Rarely Cultivated Gemmatimonadetes Phylum.</title>
        <authorList>
            <person name="Debruyn J.M."/>
            <person name="Radosevich M."/>
            <person name="Wommack K.E."/>
            <person name="Polson S.W."/>
            <person name="Hauser L.J."/>
            <person name="Fawaz M.N."/>
            <person name="Korlach J."/>
            <person name="Tsai Y.C."/>
        </authorList>
    </citation>
    <scope>NUCLEOTIDE SEQUENCE [LARGE SCALE GENOMIC DNA]</scope>
    <source>
        <strain evidence="2 3">KBS708</strain>
    </source>
</reference>